<comment type="caution">
    <text evidence="1">The sequence shown here is derived from an EMBL/GenBank/DDBJ whole genome shotgun (WGS) entry which is preliminary data.</text>
</comment>
<reference evidence="1" key="1">
    <citation type="journal article" date="2014" name="Int. J. Syst. Evol. Microbiol.">
        <title>Complete genome sequence of Corynebacterium casei LMG S-19264T (=DSM 44701T), isolated from a smear-ripened cheese.</title>
        <authorList>
            <consortium name="US DOE Joint Genome Institute (JGI-PGF)"/>
            <person name="Walter F."/>
            <person name="Albersmeier A."/>
            <person name="Kalinowski J."/>
            <person name="Ruckert C."/>
        </authorList>
    </citation>
    <scope>NUCLEOTIDE SEQUENCE</scope>
    <source>
        <strain evidence="1">CGMCC 1.16012</strain>
    </source>
</reference>
<gene>
    <name evidence="1" type="ORF">GCM10011517_09350</name>
</gene>
<dbReference type="EMBL" id="BMKN01000001">
    <property type="protein sequence ID" value="GGE43810.1"/>
    <property type="molecule type" value="Genomic_DNA"/>
</dbReference>
<accession>A0A917ACZ7</accession>
<evidence type="ECO:0000313" key="1">
    <source>
        <dbReference type="EMBL" id="GGE43810.1"/>
    </source>
</evidence>
<name>A0A917ACZ7_9RHOB</name>
<organism evidence="1 2">
    <name type="scientific">Actibacterium pelagium</name>
    <dbReference type="NCBI Taxonomy" id="2029103"/>
    <lineage>
        <taxon>Bacteria</taxon>
        <taxon>Pseudomonadati</taxon>
        <taxon>Pseudomonadota</taxon>
        <taxon>Alphaproteobacteria</taxon>
        <taxon>Rhodobacterales</taxon>
        <taxon>Roseobacteraceae</taxon>
        <taxon>Actibacterium</taxon>
    </lineage>
</organism>
<reference evidence="1" key="2">
    <citation type="submission" date="2020-09" db="EMBL/GenBank/DDBJ databases">
        <authorList>
            <person name="Sun Q."/>
            <person name="Zhou Y."/>
        </authorList>
    </citation>
    <scope>NUCLEOTIDE SEQUENCE</scope>
    <source>
        <strain evidence="1">CGMCC 1.16012</strain>
    </source>
</reference>
<dbReference type="AlphaFoldDB" id="A0A917ACZ7"/>
<proteinExistence type="predicted"/>
<protein>
    <submittedName>
        <fullName evidence="1">Uncharacterized protein</fullName>
    </submittedName>
</protein>
<evidence type="ECO:0000313" key="2">
    <source>
        <dbReference type="Proteomes" id="UP000606730"/>
    </source>
</evidence>
<keyword evidence="2" id="KW-1185">Reference proteome</keyword>
<dbReference type="RefSeq" id="WP_095596201.1">
    <property type="nucleotide sequence ID" value="NZ_BMKN01000001.1"/>
</dbReference>
<sequence>MFDVVWSKDTITCTLKVKPEADKLIEPTEMACRIDLKLGVTPSPAAGKALRNGMDKTFNALVERKSGNFLKDMRTKVRALGAVLQKEIDQGKGDQARASKFLKAEEADLKAMWTKWSEKLAHKLAEEALQEVVKTTKEKELKDLNVKKVKAAGKVLTVPTLALASAAVSLFTGNITGGASAILKAGSAMMKASEDLSSALNTYSNDQAAVEKDIGALAGALKTIAGRINSMDKQRKLAEMEIAKIASEQRVMAKELAAAKNLPAAERNAAIKGLRAQGEAIKNIAKGLPDTSDLKVSWKAIAGEHKKMLDAVKATGADAPKSYKNARNLADGAKEILSMLSKVEKALRR</sequence>
<dbReference type="Proteomes" id="UP000606730">
    <property type="component" value="Unassembled WGS sequence"/>
</dbReference>